<sequence length="901" mass="96578">MSTERRRNAGGRRRANGPANDPRGDSGRREPRGYAEDERAAGRRRTRDSREDDTGAGFWGDDSSERRPRRSREDRDDRGGPPPRAHRSAASPETGGRRRAGRREGGFDDERPPERRSRATAPQEGRRHAAAHGAGGGGRRRPPDEWEDEEDERGPLRRFLSKTWKPAIVTCGVGFVACVAFAGVAYAMTPDASDMRAQAEVTEVSTTISYKDGSEATTFGETNRVIVERGQIPDSVISGVLAAEQRGFWEEPAISPTGLTRAVLSGGSAGGGSTITQQMARNYYDGLSQERSYVRKFKEIFIALKVGQALSKDEILTQYLNTIYFGRQAYGVQAAAQAYFGKNVEDLDYAEGAFIGAIIQQPGNFENYEEGSETEELLHDRWENYVVDGMVELHKEDPEWGLSQAEAAGLEFPELQPYEPGDSYEGYKGYIIQSVQRELRDRYELSDTQINSGLRITTSLDQSLMEAAEAAVRETRPEGMPEETNYGLAAVHPATGEIRAFYGGSNFVDDANNSLIERGQAGSAFKPYTLATGLENGIGLRSVFDGDSPQEFPGLNAPVENDSNVSYGPVNLIESTANSINTSFVALAVEVGPAKVRETAQRAGIPEKQFETAGLGPNITLGVHEVAAVDQAAGFSTFANNGVHMPQHMIVEVKDRDGNVLEPNDADLLDTGSRAFSADAAADATYAMTQVVEQGNSGEATLDGRPVAGKTGTSNSAKSAWFVGFTPQLSTAVGLHRDDGQPVEIPGLAGVYGSTLPASIWQAFMTKAMEGEPVEQFPEPVYMGEERRFIEPSPSASASPSATQTQEETSSPSPDPTVSSPDPSFSPSWPNGGLDCSIPQVRQTFPEECQGWEPSGEPSNTTSPSNGEDCPNGECTSDDNSPGNGGGGGNSGGGGGLLGGG</sequence>
<keyword evidence="10" id="KW-0812">Transmembrane</keyword>
<feature type="compositionally biased region" description="Polar residues" evidence="9">
    <location>
        <begin position="857"/>
        <end position="866"/>
    </location>
</feature>
<dbReference type="InterPro" id="IPR023346">
    <property type="entry name" value="Lysozyme-like_dom_sf"/>
</dbReference>
<comment type="catalytic activity">
    <reaction evidence="7">
        <text>Preferential cleavage: (Ac)2-L-Lys-D-Ala-|-D-Ala. Also transpeptidation of peptidyl-alanyl moieties that are N-acyl substituents of D-alanine.</text>
        <dbReference type="EC" id="3.4.16.4"/>
    </reaction>
</comment>
<evidence type="ECO:0000313" key="14">
    <source>
        <dbReference type="Proteomes" id="UP001500908"/>
    </source>
</evidence>
<keyword evidence="2" id="KW-0645">Protease</keyword>
<accession>A0ABP7F799</accession>
<evidence type="ECO:0000256" key="10">
    <source>
        <dbReference type="SAM" id="Phobius"/>
    </source>
</evidence>
<feature type="domain" description="Penicillin-binding protein transpeptidase" evidence="11">
    <location>
        <begin position="490"/>
        <end position="728"/>
    </location>
</feature>
<feature type="compositionally biased region" description="Basic and acidic residues" evidence="9">
    <location>
        <begin position="102"/>
        <end position="117"/>
    </location>
</feature>
<gene>
    <name evidence="13" type="ORF">GCM10022402_11820</name>
</gene>
<feature type="region of interest" description="Disordered" evidence="9">
    <location>
        <begin position="790"/>
        <end position="901"/>
    </location>
</feature>
<evidence type="ECO:0000256" key="4">
    <source>
        <dbReference type="ARBA" id="ARBA00022679"/>
    </source>
</evidence>
<comment type="caution">
    <text evidence="13">The sequence shown here is derived from an EMBL/GenBank/DDBJ whole genome shotgun (WGS) entry which is preliminary data.</text>
</comment>
<dbReference type="InterPro" id="IPR001460">
    <property type="entry name" value="PCN-bd_Tpept"/>
</dbReference>
<proteinExistence type="predicted"/>
<evidence type="ECO:0000259" key="11">
    <source>
        <dbReference type="Pfam" id="PF00905"/>
    </source>
</evidence>
<organism evidence="13 14">
    <name type="scientific">Salinactinospora qingdaonensis</name>
    <dbReference type="NCBI Taxonomy" id="702744"/>
    <lineage>
        <taxon>Bacteria</taxon>
        <taxon>Bacillati</taxon>
        <taxon>Actinomycetota</taxon>
        <taxon>Actinomycetes</taxon>
        <taxon>Streptosporangiales</taxon>
        <taxon>Nocardiopsidaceae</taxon>
        <taxon>Salinactinospora</taxon>
    </lineage>
</organism>
<dbReference type="RefSeq" id="WP_344968139.1">
    <property type="nucleotide sequence ID" value="NZ_BAABDD010000004.1"/>
</dbReference>
<keyword evidence="10" id="KW-0472">Membrane</keyword>
<evidence type="ECO:0000259" key="12">
    <source>
        <dbReference type="Pfam" id="PF00912"/>
    </source>
</evidence>
<evidence type="ECO:0000256" key="3">
    <source>
        <dbReference type="ARBA" id="ARBA00022676"/>
    </source>
</evidence>
<feature type="domain" description="Glycosyl transferase family 51" evidence="12">
    <location>
        <begin position="215"/>
        <end position="376"/>
    </location>
</feature>
<keyword evidence="3" id="KW-0328">Glycosyltransferase</keyword>
<dbReference type="PANTHER" id="PTHR32282:SF34">
    <property type="entry name" value="PENICILLIN-BINDING PROTEIN 1A"/>
    <property type="match status" value="1"/>
</dbReference>
<feature type="compositionally biased region" description="Low complexity" evidence="9">
    <location>
        <begin position="792"/>
        <end position="802"/>
    </location>
</feature>
<protein>
    <submittedName>
        <fullName evidence="13">Transglycosylase domain-containing protein</fullName>
    </submittedName>
</protein>
<feature type="compositionally biased region" description="Gly residues" evidence="9">
    <location>
        <begin position="883"/>
        <end position="901"/>
    </location>
</feature>
<evidence type="ECO:0000256" key="8">
    <source>
        <dbReference type="ARBA" id="ARBA00049902"/>
    </source>
</evidence>
<dbReference type="SUPFAM" id="SSF56601">
    <property type="entry name" value="beta-lactamase/transpeptidase-like"/>
    <property type="match status" value="1"/>
</dbReference>
<evidence type="ECO:0000256" key="6">
    <source>
        <dbReference type="ARBA" id="ARBA00023268"/>
    </source>
</evidence>
<dbReference type="Pfam" id="PF00905">
    <property type="entry name" value="Transpeptidase"/>
    <property type="match status" value="1"/>
</dbReference>
<dbReference type="SUPFAM" id="SSF53955">
    <property type="entry name" value="Lysozyme-like"/>
    <property type="match status" value="1"/>
</dbReference>
<keyword evidence="5" id="KW-0378">Hydrolase</keyword>
<keyword evidence="6" id="KW-0511">Multifunctional enzyme</keyword>
<feature type="transmembrane region" description="Helical" evidence="10">
    <location>
        <begin position="167"/>
        <end position="188"/>
    </location>
</feature>
<dbReference type="InterPro" id="IPR050396">
    <property type="entry name" value="Glycosyltr_51/Transpeptidase"/>
</dbReference>
<feature type="region of interest" description="Disordered" evidence="9">
    <location>
        <begin position="1"/>
        <end position="154"/>
    </location>
</feature>
<keyword evidence="14" id="KW-1185">Reference proteome</keyword>
<keyword evidence="4" id="KW-0808">Transferase</keyword>
<dbReference type="EMBL" id="BAABDD010000004">
    <property type="protein sequence ID" value="GAA3732940.1"/>
    <property type="molecule type" value="Genomic_DNA"/>
</dbReference>
<keyword evidence="1" id="KW-0121">Carboxypeptidase</keyword>
<dbReference type="Gene3D" id="3.40.710.10">
    <property type="entry name" value="DD-peptidase/beta-lactamase superfamily"/>
    <property type="match status" value="1"/>
</dbReference>
<feature type="compositionally biased region" description="Basic and acidic residues" evidence="9">
    <location>
        <begin position="63"/>
        <end position="79"/>
    </location>
</feature>
<evidence type="ECO:0000256" key="9">
    <source>
        <dbReference type="SAM" id="MobiDB-lite"/>
    </source>
</evidence>
<dbReference type="Proteomes" id="UP001500908">
    <property type="component" value="Unassembled WGS sequence"/>
</dbReference>
<feature type="compositionally biased region" description="Basic and acidic residues" evidence="9">
    <location>
        <begin position="22"/>
        <end position="41"/>
    </location>
</feature>
<dbReference type="PANTHER" id="PTHR32282">
    <property type="entry name" value="BINDING PROTEIN TRANSPEPTIDASE, PUTATIVE-RELATED"/>
    <property type="match status" value="1"/>
</dbReference>
<reference evidence="14" key="1">
    <citation type="journal article" date="2019" name="Int. J. Syst. Evol. Microbiol.">
        <title>The Global Catalogue of Microorganisms (GCM) 10K type strain sequencing project: providing services to taxonomists for standard genome sequencing and annotation.</title>
        <authorList>
            <consortium name="The Broad Institute Genomics Platform"/>
            <consortium name="The Broad Institute Genome Sequencing Center for Infectious Disease"/>
            <person name="Wu L."/>
            <person name="Ma J."/>
        </authorList>
    </citation>
    <scope>NUCLEOTIDE SEQUENCE [LARGE SCALE GENOMIC DNA]</scope>
    <source>
        <strain evidence="14">JCM 17137</strain>
    </source>
</reference>
<evidence type="ECO:0000313" key="13">
    <source>
        <dbReference type="EMBL" id="GAA3732940.1"/>
    </source>
</evidence>
<evidence type="ECO:0000256" key="2">
    <source>
        <dbReference type="ARBA" id="ARBA00022670"/>
    </source>
</evidence>
<name>A0ABP7F799_9ACTN</name>
<dbReference type="Pfam" id="PF00912">
    <property type="entry name" value="Transgly"/>
    <property type="match status" value="1"/>
</dbReference>
<evidence type="ECO:0000256" key="7">
    <source>
        <dbReference type="ARBA" id="ARBA00034000"/>
    </source>
</evidence>
<dbReference type="InterPro" id="IPR036950">
    <property type="entry name" value="PBP_transglycosylase"/>
</dbReference>
<evidence type="ECO:0000256" key="1">
    <source>
        <dbReference type="ARBA" id="ARBA00022645"/>
    </source>
</evidence>
<feature type="compositionally biased region" description="Low complexity" evidence="9">
    <location>
        <begin position="810"/>
        <end position="830"/>
    </location>
</feature>
<evidence type="ECO:0000256" key="5">
    <source>
        <dbReference type="ARBA" id="ARBA00022801"/>
    </source>
</evidence>
<dbReference type="InterPro" id="IPR012338">
    <property type="entry name" value="Beta-lactam/transpept-like"/>
</dbReference>
<dbReference type="Gene3D" id="1.10.3810.10">
    <property type="entry name" value="Biosynthetic peptidoglycan transglycosylase-like"/>
    <property type="match status" value="1"/>
</dbReference>
<keyword evidence="10" id="KW-1133">Transmembrane helix</keyword>
<comment type="catalytic activity">
    <reaction evidence="8">
        <text>[GlcNAc-(1-&gt;4)-Mur2Ac(oyl-L-Ala-gamma-D-Glu-L-Lys-D-Ala-D-Ala)](n)-di-trans,octa-cis-undecaprenyl diphosphate + beta-D-GlcNAc-(1-&gt;4)-Mur2Ac(oyl-L-Ala-gamma-D-Glu-L-Lys-D-Ala-D-Ala)-di-trans,octa-cis-undecaprenyl diphosphate = [GlcNAc-(1-&gt;4)-Mur2Ac(oyl-L-Ala-gamma-D-Glu-L-Lys-D-Ala-D-Ala)](n+1)-di-trans,octa-cis-undecaprenyl diphosphate + di-trans,octa-cis-undecaprenyl diphosphate + H(+)</text>
        <dbReference type="Rhea" id="RHEA:23708"/>
        <dbReference type="Rhea" id="RHEA-COMP:9602"/>
        <dbReference type="Rhea" id="RHEA-COMP:9603"/>
        <dbReference type="ChEBI" id="CHEBI:15378"/>
        <dbReference type="ChEBI" id="CHEBI:58405"/>
        <dbReference type="ChEBI" id="CHEBI:60033"/>
        <dbReference type="ChEBI" id="CHEBI:78435"/>
        <dbReference type="EC" id="2.4.99.28"/>
    </reaction>
</comment>
<dbReference type="InterPro" id="IPR001264">
    <property type="entry name" value="Glyco_trans_51"/>
</dbReference>